<dbReference type="GO" id="GO:0003735">
    <property type="term" value="F:structural constituent of ribosome"/>
    <property type="evidence" value="ECO:0007669"/>
    <property type="project" value="InterPro"/>
</dbReference>
<dbReference type="OrthoDB" id="5407653at2759"/>
<dbReference type="Pfam" id="PF25476">
    <property type="entry name" value="Ribosomal_L19e_C"/>
    <property type="match status" value="1"/>
</dbReference>
<dbReference type="InterPro" id="IPR015972">
    <property type="entry name" value="Ribosomal_eL19_dom1"/>
</dbReference>
<dbReference type="AlphaFoldDB" id="A0A507FU47"/>
<name>A0A507FU47_9FUNG</name>
<dbReference type="FunFam" id="1.10.1650.10:FF:000001">
    <property type="entry name" value="Ribosomal protein L19"/>
    <property type="match status" value="1"/>
</dbReference>
<dbReference type="GO" id="GO:0003723">
    <property type="term" value="F:RNA binding"/>
    <property type="evidence" value="ECO:0007669"/>
    <property type="project" value="InterPro"/>
</dbReference>
<dbReference type="SMART" id="SM01416">
    <property type="entry name" value="Ribosomal_L19e"/>
    <property type="match status" value="1"/>
</dbReference>
<evidence type="ECO:0000256" key="4">
    <source>
        <dbReference type="RuleBase" id="RU000574"/>
    </source>
</evidence>
<dbReference type="SUPFAM" id="SSF48140">
    <property type="entry name" value="Ribosomal protein L19 (L19e)"/>
    <property type="match status" value="1"/>
</dbReference>
<dbReference type="CDD" id="cd01417">
    <property type="entry name" value="Ribosomal_L19e_E"/>
    <property type="match status" value="1"/>
</dbReference>
<dbReference type="EMBL" id="QEAP01000001">
    <property type="protein sequence ID" value="TPX78688.1"/>
    <property type="molecule type" value="Genomic_DNA"/>
</dbReference>
<evidence type="ECO:0000313" key="8">
    <source>
        <dbReference type="Proteomes" id="UP000320333"/>
    </source>
</evidence>
<sequence length="275" mass="31414">MELGWVSPHADRVSTHAVVMSHQFKLRINPGSRGRNGADIEAVQMLEKELPVRLFSSSVLTRKLNSIFAIEFNPFRTISCYLSDQYGSNLRSQKRLAAAVLKCGQRKVWLDPAQLTALAAENSRKGIAKLVKSGAIIKKPDNAPSRFRVREHLASKRLGRHTGTGKRHGTAEARMPTTVLWMRRQRVLRRLLRKYRESGKIDKHLYHVLYLKCKGNVFKNKRVLMEFIHKAKADKTRAKMIADQAEAHRNRTKAARERRAERVASKKEALFAEAK</sequence>
<dbReference type="Proteomes" id="UP000320333">
    <property type="component" value="Unassembled WGS sequence"/>
</dbReference>
<evidence type="ECO:0000256" key="2">
    <source>
        <dbReference type="ARBA" id="ARBA00022980"/>
    </source>
</evidence>
<protein>
    <recommendedName>
        <fullName evidence="4">Ribosomal protein L19</fullName>
    </recommendedName>
</protein>
<dbReference type="Gene3D" id="1.10.1650.10">
    <property type="match status" value="1"/>
</dbReference>
<dbReference type="InterPro" id="IPR033935">
    <property type="entry name" value="Ribosomal_eL19_euk"/>
</dbReference>
<evidence type="ECO:0000256" key="5">
    <source>
        <dbReference type="SAM" id="MobiDB-lite"/>
    </source>
</evidence>
<feature type="region of interest" description="Disordered" evidence="5">
    <location>
        <begin position="245"/>
        <end position="275"/>
    </location>
</feature>
<dbReference type="InterPro" id="IPR000196">
    <property type="entry name" value="Ribosomal_eL19_dom"/>
</dbReference>
<dbReference type="InterPro" id="IPR039547">
    <property type="entry name" value="Ribosomal_eL19"/>
</dbReference>
<accession>A0A507FU47</accession>
<gene>
    <name evidence="7" type="ORF">CcCBS67573_g00044</name>
</gene>
<feature type="domain" description="Large ribosomal subunit protein eL19" evidence="6">
    <location>
        <begin position="89"/>
        <end position="232"/>
    </location>
</feature>
<dbReference type="Pfam" id="PF01280">
    <property type="entry name" value="Ribosomal_L19e"/>
    <property type="match status" value="1"/>
</dbReference>
<organism evidence="7 8">
    <name type="scientific">Chytriomyces confervae</name>
    <dbReference type="NCBI Taxonomy" id="246404"/>
    <lineage>
        <taxon>Eukaryota</taxon>
        <taxon>Fungi</taxon>
        <taxon>Fungi incertae sedis</taxon>
        <taxon>Chytridiomycota</taxon>
        <taxon>Chytridiomycota incertae sedis</taxon>
        <taxon>Chytridiomycetes</taxon>
        <taxon>Chytridiales</taxon>
        <taxon>Chytriomycetaceae</taxon>
        <taxon>Chytriomyces</taxon>
    </lineage>
</organism>
<dbReference type="Gene3D" id="1.10.1200.240">
    <property type="match status" value="1"/>
</dbReference>
<evidence type="ECO:0000313" key="7">
    <source>
        <dbReference type="EMBL" id="TPX78688.1"/>
    </source>
</evidence>
<evidence type="ECO:0000259" key="6">
    <source>
        <dbReference type="SMART" id="SM01416"/>
    </source>
</evidence>
<evidence type="ECO:0000256" key="1">
    <source>
        <dbReference type="ARBA" id="ARBA00011082"/>
    </source>
</evidence>
<keyword evidence="8" id="KW-1185">Reference proteome</keyword>
<dbReference type="PANTHER" id="PTHR10722">
    <property type="entry name" value="60S RIBOSOMAL PROTEIN L19"/>
    <property type="match status" value="1"/>
</dbReference>
<comment type="similarity">
    <text evidence="1 4">Belongs to the eukaryotic ribosomal protein eL19 family.</text>
</comment>
<dbReference type="InterPro" id="IPR057259">
    <property type="entry name" value="Ribosomal_L19e"/>
</dbReference>
<proteinExistence type="inferred from homology"/>
<reference evidence="7 8" key="1">
    <citation type="journal article" date="2019" name="Sci. Rep.">
        <title>Comparative genomics of chytrid fungi reveal insights into the obligate biotrophic and pathogenic lifestyle of Synchytrium endobioticum.</title>
        <authorList>
            <person name="van de Vossenberg B.T.L.H."/>
            <person name="Warris S."/>
            <person name="Nguyen H.D.T."/>
            <person name="van Gent-Pelzer M.P.E."/>
            <person name="Joly D.L."/>
            <person name="van de Geest H.C."/>
            <person name="Bonants P.J.M."/>
            <person name="Smith D.S."/>
            <person name="Levesque C.A."/>
            <person name="van der Lee T.A.J."/>
        </authorList>
    </citation>
    <scope>NUCLEOTIDE SEQUENCE [LARGE SCALE GENOMIC DNA]</scope>
    <source>
        <strain evidence="7 8">CBS 675.73</strain>
    </source>
</reference>
<keyword evidence="3 4" id="KW-0687">Ribonucleoprotein</keyword>
<comment type="caution">
    <text evidence="7">The sequence shown here is derived from an EMBL/GenBank/DDBJ whole genome shotgun (WGS) entry which is preliminary data.</text>
</comment>
<keyword evidence="2 4" id="KW-0689">Ribosomal protein</keyword>
<dbReference type="InterPro" id="IPR057260">
    <property type="entry name" value="Ribosomal_L19e_C"/>
</dbReference>
<dbReference type="FunFam" id="1.10.1200.240:FF:000001">
    <property type="entry name" value="Ribosomal protein L19"/>
    <property type="match status" value="1"/>
</dbReference>
<dbReference type="GO" id="GO:0022625">
    <property type="term" value="C:cytosolic large ribosomal subunit"/>
    <property type="evidence" value="ECO:0007669"/>
    <property type="project" value="InterPro"/>
</dbReference>
<dbReference type="InterPro" id="IPR023638">
    <property type="entry name" value="Ribosomal_eL19_CS"/>
</dbReference>
<dbReference type="InterPro" id="IPR035970">
    <property type="entry name" value="60S_ribosomal_eL19_sf"/>
</dbReference>
<dbReference type="GO" id="GO:0006412">
    <property type="term" value="P:translation"/>
    <property type="evidence" value="ECO:0007669"/>
    <property type="project" value="InterPro"/>
</dbReference>
<dbReference type="PROSITE" id="PS00526">
    <property type="entry name" value="RIBOSOMAL_L19E"/>
    <property type="match status" value="1"/>
</dbReference>
<evidence type="ECO:0000256" key="3">
    <source>
        <dbReference type="ARBA" id="ARBA00023274"/>
    </source>
</evidence>
<dbReference type="STRING" id="246404.A0A507FU47"/>